<dbReference type="PROSITE" id="PS01031">
    <property type="entry name" value="SHSP"/>
    <property type="match status" value="1"/>
</dbReference>
<dbReference type="InterPro" id="IPR031107">
    <property type="entry name" value="Small_HSP"/>
</dbReference>
<evidence type="ECO:0000313" key="5">
    <source>
        <dbReference type="Proteomes" id="UP000494245"/>
    </source>
</evidence>
<accession>A0A6V8LV88</accession>
<organism evidence="4 5">
    <name type="scientific">Fundidesulfovibrio magnetotacticus</name>
    <dbReference type="NCBI Taxonomy" id="2730080"/>
    <lineage>
        <taxon>Bacteria</taxon>
        <taxon>Pseudomonadati</taxon>
        <taxon>Thermodesulfobacteriota</taxon>
        <taxon>Desulfovibrionia</taxon>
        <taxon>Desulfovibrionales</taxon>
        <taxon>Desulfovibrionaceae</taxon>
        <taxon>Fundidesulfovibrio</taxon>
    </lineage>
</organism>
<dbReference type="InterPro" id="IPR008978">
    <property type="entry name" value="HSP20-like_chaperone"/>
</dbReference>
<dbReference type="PANTHER" id="PTHR11527">
    <property type="entry name" value="HEAT-SHOCK PROTEIN 20 FAMILY MEMBER"/>
    <property type="match status" value="1"/>
</dbReference>
<feature type="domain" description="SHSP" evidence="3">
    <location>
        <begin position="10"/>
        <end position="122"/>
    </location>
</feature>
<dbReference type="SUPFAM" id="SSF49764">
    <property type="entry name" value="HSP20-like chaperones"/>
    <property type="match status" value="1"/>
</dbReference>
<dbReference type="Gene3D" id="2.60.40.790">
    <property type="match status" value="1"/>
</dbReference>
<reference evidence="4 5" key="2">
    <citation type="submission" date="2020-05" db="EMBL/GenBank/DDBJ databases">
        <title>Draft genome sequence of Desulfovibrio sp. strainFSS-1.</title>
        <authorList>
            <person name="Shimoshige H."/>
            <person name="Kobayashi H."/>
            <person name="Maekawa T."/>
        </authorList>
    </citation>
    <scope>NUCLEOTIDE SEQUENCE [LARGE SCALE GENOMIC DNA]</scope>
    <source>
        <strain evidence="4 5">SIID29052-01</strain>
    </source>
</reference>
<dbReference type="InterPro" id="IPR002068">
    <property type="entry name" value="A-crystallin/Hsp20_dom"/>
</dbReference>
<reference evidence="4 5" key="1">
    <citation type="submission" date="2020-04" db="EMBL/GenBank/DDBJ databases">
        <authorList>
            <consortium name="Desulfovibrio sp. FSS-1 genome sequencing consortium"/>
            <person name="Shimoshige H."/>
            <person name="Kobayashi H."/>
            <person name="Maekawa T."/>
        </authorList>
    </citation>
    <scope>NUCLEOTIDE SEQUENCE [LARGE SCALE GENOMIC DNA]</scope>
    <source>
        <strain evidence="4 5">SIID29052-01</strain>
    </source>
</reference>
<keyword evidence="5" id="KW-1185">Reference proteome</keyword>
<dbReference type="EMBL" id="BLTE01000005">
    <property type="protein sequence ID" value="GFK93587.1"/>
    <property type="molecule type" value="Genomic_DNA"/>
</dbReference>
<proteinExistence type="inferred from homology"/>
<evidence type="ECO:0000259" key="3">
    <source>
        <dbReference type="PROSITE" id="PS01031"/>
    </source>
</evidence>
<protein>
    <submittedName>
        <fullName evidence="4">Spore protein SP21</fullName>
    </submittedName>
</protein>
<evidence type="ECO:0000256" key="2">
    <source>
        <dbReference type="RuleBase" id="RU003616"/>
    </source>
</evidence>
<dbReference type="Pfam" id="PF00011">
    <property type="entry name" value="HSP20"/>
    <property type="match status" value="1"/>
</dbReference>
<dbReference type="CDD" id="cd06464">
    <property type="entry name" value="ACD_sHsps-like"/>
    <property type="match status" value="1"/>
</dbReference>
<evidence type="ECO:0000313" key="4">
    <source>
        <dbReference type="EMBL" id="GFK93587.1"/>
    </source>
</evidence>
<comment type="caution">
    <text evidence="4">The sequence shown here is derived from an EMBL/GenBank/DDBJ whole genome shotgun (WGS) entry which is preliminary data.</text>
</comment>
<evidence type="ECO:0000256" key="1">
    <source>
        <dbReference type="PROSITE-ProRule" id="PRU00285"/>
    </source>
</evidence>
<dbReference type="RefSeq" id="WP_173082768.1">
    <property type="nucleotide sequence ID" value="NZ_BLTE01000005.1"/>
</dbReference>
<name>A0A6V8LV88_9BACT</name>
<sequence length="122" mass="13855">MSENQRNEERGLPRVKPATDIVETEDGFYIYMDMPGVSKEALVIDLNEDEIKVSGRTAYPASEAEEKLIHVEFGNGEYYRGFTLSHIVDKHRINAVLKNGVLELHLPKAEKAQPRKIEIQMG</sequence>
<dbReference type="AlphaFoldDB" id="A0A6V8LV88"/>
<comment type="similarity">
    <text evidence="1 2">Belongs to the small heat shock protein (HSP20) family.</text>
</comment>
<gene>
    <name evidence="4" type="primary">hspA_3</name>
    <name evidence="4" type="ORF">NNJEOMEG_01421</name>
</gene>
<dbReference type="Proteomes" id="UP000494245">
    <property type="component" value="Unassembled WGS sequence"/>
</dbReference>